<accession>A0AAV2GQF9</accession>
<dbReference type="AlphaFoldDB" id="A0AAV2GQF9"/>
<name>A0AAV2GQF9_9ROSI</name>
<organism evidence="2 3">
    <name type="scientific">Linum trigynum</name>
    <dbReference type="NCBI Taxonomy" id="586398"/>
    <lineage>
        <taxon>Eukaryota</taxon>
        <taxon>Viridiplantae</taxon>
        <taxon>Streptophyta</taxon>
        <taxon>Embryophyta</taxon>
        <taxon>Tracheophyta</taxon>
        <taxon>Spermatophyta</taxon>
        <taxon>Magnoliopsida</taxon>
        <taxon>eudicotyledons</taxon>
        <taxon>Gunneridae</taxon>
        <taxon>Pentapetalae</taxon>
        <taxon>rosids</taxon>
        <taxon>fabids</taxon>
        <taxon>Malpighiales</taxon>
        <taxon>Linaceae</taxon>
        <taxon>Linum</taxon>
    </lineage>
</organism>
<keyword evidence="3" id="KW-1185">Reference proteome</keyword>
<feature type="compositionally biased region" description="Basic residues" evidence="1">
    <location>
        <begin position="1"/>
        <end position="11"/>
    </location>
</feature>
<gene>
    <name evidence="2" type="ORF">LTRI10_LOCUS52236</name>
</gene>
<dbReference type="EMBL" id="OZ034822">
    <property type="protein sequence ID" value="CAL1412980.1"/>
    <property type="molecule type" value="Genomic_DNA"/>
</dbReference>
<sequence>MAKQKKLLRSHSQREESAPRSPVQSNSPSPPLVSENQEEGQGGRNTNPPVPISETPRMEQRSPVTRLEGETEQVDLTAQHSAADLLSSEGGSSNGPT</sequence>
<evidence type="ECO:0000256" key="1">
    <source>
        <dbReference type="SAM" id="MobiDB-lite"/>
    </source>
</evidence>
<evidence type="ECO:0000313" key="3">
    <source>
        <dbReference type="Proteomes" id="UP001497516"/>
    </source>
</evidence>
<protein>
    <submittedName>
        <fullName evidence="2">Uncharacterized protein</fullName>
    </submittedName>
</protein>
<reference evidence="2 3" key="1">
    <citation type="submission" date="2024-04" db="EMBL/GenBank/DDBJ databases">
        <authorList>
            <person name="Fracassetti M."/>
        </authorList>
    </citation>
    <scope>NUCLEOTIDE SEQUENCE [LARGE SCALE GENOMIC DNA]</scope>
</reference>
<evidence type="ECO:0000313" key="2">
    <source>
        <dbReference type="EMBL" id="CAL1412980.1"/>
    </source>
</evidence>
<proteinExistence type="predicted"/>
<dbReference type="Proteomes" id="UP001497516">
    <property type="component" value="Chromosome 9"/>
</dbReference>
<feature type="region of interest" description="Disordered" evidence="1">
    <location>
        <begin position="1"/>
        <end position="97"/>
    </location>
</feature>